<evidence type="ECO:0000313" key="5">
    <source>
        <dbReference type="Proteomes" id="UP001218218"/>
    </source>
</evidence>
<dbReference type="Gene3D" id="3.40.50.300">
    <property type="entry name" value="P-loop containing nucleotide triphosphate hydrolases"/>
    <property type="match status" value="1"/>
</dbReference>
<proteinExistence type="inferred from homology"/>
<evidence type="ECO:0000256" key="2">
    <source>
        <dbReference type="ARBA" id="ARBA00022741"/>
    </source>
</evidence>
<dbReference type="GO" id="GO:0016887">
    <property type="term" value="F:ATP hydrolysis activity"/>
    <property type="evidence" value="ECO:0007669"/>
    <property type="project" value="InterPro"/>
</dbReference>
<evidence type="ECO:0000256" key="3">
    <source>
        <dbReference type="ARBA" id="ARBA00022840"/>
    </source>
</evidence>
<organism evidence="4 5">
    <name type="scientific">Mycena albidolilacea</name>
    <dbReference type="NCBI Taxonomy" id="1033008"/>
    <lineage>
        <taxon>Eukaryota</taxon>
        <taxon>Fungi</taxon>
        <taxon>Dikarya</taxon>
        <taxon>Basidiomycota</taxon>
        <taxon>Agaricomycotina</taxon>
        <taxon>Agaricomycetes</taxon>
        <taxon>Agaricomycetidae</taxon>
        <taxon>Agaricales</taxon>
        <taxon>Marasmiineae</taxon>
        <taxon>Mycenaceae</taxon>
        <taxon>Mycena</taxon>
    </lineage>
</organism>
<evidence type="ECO:0000313" key="4">
    <source>
        <dbReference type="EMBL" id="KAJ7368661.1"/>
    </source>
</evidence>
<dbReference type="PANTHER" id="PTHR12169">
    <property type="entry name" value="ATPASE N2B"/>
    <property type="match status" value="1"/>
</dbReference>
<keyword evidence="3" id="KW-0067">ATP-binding</keyword>
<dbReference type="PANTHER" id="PTHR12169:SF6">
    <property type="entry name" value="AFG1-LIKE ATPASE"/>
    <property type="match status" value="1"/>
</dbReference>
<dbReference type="GO" id="GO:0005524">
    <property type="term" value="F:ATP binding"/>
    <property type="evidence" value="ECO:0007669"/>
    <property type="project" value="UniProtKB-KW"/>
</dbReference>
<comment type="caution">
    <text evidence="4">The sequence shown here is derived from an EMBL/GenBank/DDBJ whole genome shotgun (WGS) entry which is preliminary data.</text>
</comment>
<dbReference type="AlphaFoldDB" id="A0AAD7AVA2"/>
<dbReference type="GO" id="GO:0005739">
    <property type="term" value="C:mitochondrion"/>
    <property type="evidence" value="ECO:0007669"/>
    <property type="project" value="TreeGrafter"/>
</dbReference>
<dbReference type="Pfam" id="PF03969">
    <property type="entry name" value="AFG1_ATPase"/>
    <property type="match status" value="1"/>
</dbReference>
<keyword evidence="5" id="KW-1185">Reference proteome</keyword>
<dbReference type="InterPro" id="IPR027417">
    <property type="entry name" value="P-loop_NTPase"/>
</dbReference>
<name>A0AAD7AVA2_9AGAR</name>
<dbReference type="NCBIfam" id="NF040713">
    <property type="entry name" value="ZapE"/>
    <property type="match status" value="1"/>
</dbReference>
<accession>A0AAD7AVA2</accession>
<dbReference type="EMBL" id="JARIHO010000001">
    <property type="protein sequence ID" value="KAJ7368661.1"/>
    <property type="molecule type" value="Genomic_DNA"/>
</dbReference>
<reference evidence="4" key="1">
    <citation type="submission" date="2023-03" db="EMBL/GenBank/DDBJ databases">
        <title>Massive genome expansion in bonnet fungi (Mycena s.s.) driven by repeated elements and novel gene families across ecological guilds.</title>
        <authorList>
            <consortium name="Lawrence Berkeley National Laboratory"/>
            <person name="Harder C.B."/>
            <person name="Miyauchi S."/>
            <person name="Viragh M."/>
            <person name="Kuo A."/>
            <person name="Thoen E."/>
            <person name="Andreopoulos B."/>
            <person name="Lu D."/>
            <person name="Skrede I."/>
            <person name="Drula E."/>
            <person name="Henrissat B."/>
            <person name="Morin E."/>
            <person name="Kohler A."/>
            <person name="Barry K."/>
            <person name="LaButti K."/>
            <person name="Morin E."/>
            <person name="Salamov A."/>
            <person name="Lipzen A."/>
            <person name="Mereny Z."/>
            <person name="Hegedus B."/>
            <person name="Baldrian P."/>
            <person name="Stursova M."/>
            <person name="Weitz H."/>
            <person name="Taylor A."/>
            <person name="Grigoriev I.V."/>
            <person name="Nagy L.G."/>
            <person name="Martin F."/>
            <person name="Kauserud H."/>
        </authorList>
    </citation>
    <scope>NUCLEOTIDE SEQUENCE</scope>
    <source>
        <strain evidence="4">CBHHK002</strain>
    </source>
</reference>
<dbReference type="InterPro" id="IPR005654">
    <property type="entry name" value="ATPase_AFG1-like"/>
</dbReference>
<keyword evidence="2" id="KW-0547">Nucleotide-binding</keyword>
<protein>
    <submittedName>
        <fullName evidence="4">AFG1-like ATPase-domain-containing protein</fullName>
    </submittedName>
</protein>
<dbReference type="GO" id="GO:0006515">
    <property type="term" value="P:protein quality control for misfolded or incompletely synthesized proteins"/>
    <property type="evidence" value="ECO:0007669"/>
    <property type="project" value="TreeGrafter"/>
</dbReference>
<comment type="similarity">
    <text evidence="1">Belongs to the AFG1 ATPase family.</text>
</comment>
<sequence>MKYWRILLAARRLSLRPGPFLSHAPCRRHQSSLASAAESSFHHPILPPGGATADISNGTLNSCPSFLFFQQTFPEPLSQYRKLVRSGTLRGDDHQTRIIQKLQNLHDKLVNYNPPRISQPPPPSLFSRLRSSLDETFRSKPDHIGPPPDAPKGLYLYGDVGTGKTMLMDLFYSTLPPGIKRKRRVHFHAFMIDVHKRVHAVKASAGDIGDPILPVARDLANEASVLCFDEFQVTDIADAMILRRLLESLLNFGVVCVMTSNRHPDDLYKNGIQRSSFIPTIELLKSQFEVTDLDSGTDYRRMARAASSVKPYHYPLSPQTTKTIDSIFDSLTHPEDPVVRNRKLQIWGRTLLVPASTSNVAKFTFQELCGNPLSAADYLEITRVFGTVFLLDVWKMGVDRKDLARRFITFIDACYESKTRLFITSEVPIYQVFGDDTGKTEGASDHMRGVMDDLGLSHDLVGKSSIFTGEEEIFAFARACSRLVQMESKEWAETAGMGAVGADAKSR</sequence>
<gene>
    <name evidence="4" type="ORF">DFH08DRAFT_678106</name>
</gene>
<evidence type="ECO:0000256" key="1">
    <source>
        <dbReference type="ARBA" id="ARBA00010322"/>
    </source>
</evidence>
<dbReference type="SUPFAM" id="SSF52540">
    <property type="entry name" value="P-loop containing nucleoside triphosphate hydrolases"/>
    <property type="match status" value="1"/>
</dbReference>
<dbReference type="Proteomes" id="UP001218218">
    <property type="component" value="Unassembled WGS sequence"/>
</dbReference>